<dbReference type="EMBL" id="CP015772">
    <property type="protein sequence ID" value="ANH80966.1"/>
    <property type="molecule type" value="Genomic_DNA"/>
</dbReference>
<dbReference type="InterPro" id="IPR039448">
    <property type="entry name" value="Beta_helix"/>
</dbReference>
<dbReference type="Proteomes" id="UP000077667">
    <property type="component" value="Chromosome"/>
</dbReference>
<dbReference type="SMART" id="SM00710">
    <property type="entry name" value="PbH1"/>
    <property type="match status" value="6"/>
</dbReference>
<dbReference type="InterPro" id="IPR012334">
    <property type="entry name" value="Pectin_lyas_fold"/>
</dbReference>
<dbReference type="KEGG" id="nia:A8C56_08210"/>
<evidence type="ECO:0000313" key="4">
    <source>
        <dbReference type="Proteomes" id="UP000077667"/>
    </source>
</evidence>
<evidence type="ECO:0000259" key="2">
    <source>
        <dbReference type="Pfam" id="PF13229"/>
    </source>
</evidence>
<dbReference type="InterPro" id="IPR006626">
    <property type="entry name" value="PbH1"/>
</dbReference>
<dbReference type="InterPro" id="IPR011050">
    <property type="entry name" value="Pectin_lyase_fold/virulence"/>
</dbReference>
<protein>
    <recommendedName>
        <fullName evidence="2">Right handed beta helix domain-containing protein</fullName>
    </recommendedName>
</protein>
<dbReference type="Pfam" id="PF13229">
    <property type="entry name" value="Beta_helix"/>
    <property type="match status" value="1"/>
</dbReference>
<proteinExistence type="predicted"/>
<name>A0A1A9I015_9BACT</name>
<organism evidence="3 4">
    <name type="scientific">Niabella ginsenosidivorans</name>
    <dbReference type="NCBI Taxonomy" id="1176587"/>
    <lineage>
        <taxon>Bacteria</taxon>
        <taxon>Pseudomonadati</taxon>
        <taxon>Bacteroidota</taxon>
        <taxon>Chitinophagia</taxon>
        <taxon>Chitinophagales</taxon>
        <taxon>Chitinophagaceae</taxon>
        <taxon>Niabella</taxon>
    </lineage>
</organism>
<dbReference type="OrthoDB" id="3333873at2"/>
<evidence type="ECO:0000313" key="3">
    <source>
        <dbReference type="EMBL" id="ANH80966.1"/>
    </source>
</evidence>
<dbReference type="SUPFAM" id="SSF51126">
    <property type="entry name" value="Pectin lyase-like"/>
    <property type="match status" value="2"/>
</dbReference>
<keyword evidence="4" id="KW-1185">Reference proteome</keyword>
<reference evidence="3 4" key="1">
    <citation type="submission" date="2016-05" db="EMBL/GenBank/DDBJ databases">
        <title>Niabella ginsenosidivorans BS26 whole genome sequencing.</title>
        <authorList>
            <person name="Im W.T."/>
            <person name="Siddiqi M.Z."/>
        </authorList>
    </citation>
    <scope>NUCLEOTIDE SEQUENCE [LARGE SCALE GENOMIC DNA]</scope>
    <source>
        <strain evidence="3 4">BS26</strain>
    </source>
</reference>
<dbReference type="AlphaFoldDB" id="A0A1A9I015"/>
<accession>A0A1A9I015</accession>
<feature type="domain" description="Right handed beta helix" evidence="2">
    <location>
        <begin position="139"/>
        <end position="298"/>
    </location>
</feature>
<dbReference type="RefSeq" id="WP_067754370.1">
    <property type="nucleotide sequence ID" value="NZ_CP015772.1"/>
</dbReference>
<gene>
    <name evidence="3" type="ORF">A8C56_08210</name>
</gene>
<dbReference type="STRING" id="1176587.A8C56_08210"/>
<evidence type="ECO:0000256" key="1">
    <source>
        <dbReference type="SAM" id="MobiDB-lite"/>
    </source>
</evidence>
<sequence>MKKIQLLFFVVGACFSNCNPSGKTAGLKKNPAGNHSSLHPVTYYVDPDGNDNNKGTSASAAWKTLSKVNSVIFLPGDRILLKSGGVWNEPLYPKGSGKAGALIIIDKYGGTIRPVINGGGKTNGSSTLLLNKVSYWEVNNLEITNKVPERVTYAATGIRVNGGDRPDSFFTNITIKNCYVHDVNAATARQSNYVKGTGGIIINGKVKDVLVQNCHIANCSVEGLRTTGFSDRESRLKNIVFDNNFIENIYGDGIVMAQVSSGSRVTHNTVYNACMTNDINFAGIWTVGSSNTIISHNEVYGMKGGGPNDGMAFDADGWDEPSATEGDIFEYNYSHDNNGGFFLFMNHSNNIIVRYNVSVNDVGKTGRKKLFLIQNSPNKDRFVYNNVFYIKNPVNMLFWEGTGALFANNIFYTEAAISRLASVTPDARARFSNNCFYPAAVFSLLNWGTSVRSNNFYDNPLFVNPGSGPGFEAAGGYILRSGSPCRNAGIFIRNNGGTDFSGNHLPEDNPDVGAFQHTVRSGAGSSLGKKQKQP</sequence>
<dbReference type="Gene3D" id="2.160.20.10">
    <property type="entry name" value="Single-stranded right-handed beta-helix, Pectin lyase-like"/>
    <property type="match status" value="1"/>
</dbReference>
<feature type="region of interest" description="Disordered" evidence="1">
    <location>
        <begin position="501"/>
        <end position="534"/>
    </location>
</feature>